<reference evidence="1 2" key="1">
    <citation type="journal article" date="2010" name="J. Bacteriol.">
        <title>Complete genome sequence of Anaplasma marginale subsp. centrale.</title>
        <authorList>
            <person name="Herndon D.R."/>
            <person name="Palmer G.H."/>
            <person name="Shkap V."/>
            <person name="Knowles D.P. Jr."/>
            <person name="Brayton K.A."/>
        </authorList>
    </citation>
    <scope>NUCLEOTIDE SEQUENCE [LARGE SCALE GENOMIC DNA]</scope>
    <source>
        <strain evidence="1 2">Israel</strain>
    </source>
</reference>
<dbReference type="HOGENOM" id="CLU_448094_0_0_5"/>
<dbReference type="KEGG" id="acn:ACIS_00762"/>
<dbReference type="EMBL" id="CP001759">
    <property type="protein sequence ID" value="ACZ49316.1"/>
    <property type="molecule type" value="Genomic_DNA"/>
</dbReference>
<evidence type="ECO:0000313" key="2">
    <source>
        <dbReference type="Proteomes" id="UP000000630"/>
    </source>
</evidence>
<keyword evidence="2" id="KW-1185">Reference proteome</keyword>
<evidence type="ECO:0000313" key="1">
    <source>
        <dbReference type="EMBL" id="ACZ49316.1"/>
    </source>
</evidence>
<dbReference type="Proteomes" id="UP000000630">
    <property type="component" value="Chromosome"/>
</dbReference>
<protein>
    <submittedName>
        <fullName evidence="1">Uncharacterized protein</fullName>
    </submittedName>
</protein>
<dbReference type="AlphaFoldDB" id="D1AS63"/>
<accession>D1AS63</accession>
<sequence>MGTEFVMDDPIKPPVRNFAEWRSMQPPGIPELFGVEEIICEDVSSTRLVLVLQPINITEISSADIALKDEIFGDVIVRTDTSRKPKFYFPAEDIADDAVYCNLSGNLFQVISYNVVHSGRDALSLVPTGLMHMVFTLSIPHYMKMSVVGVQLRDILSAFPTEFRCPAEVRLTSNNLLKLMFIPLNDAYGDDSPFNLYVKLQWRLLNDYLRTLYGAENAQLEAGNYEGIYAYVRFGVGYKLFNDFAECADEMRLMLQHPSSLVRINTVLRCVTLMRYYGGMVRTVGCPGGAESRGGTELSVTSALYALSHSNVKCMKDLARLSQQKEVVTRLLCDADLRTAVVAGALKAIETMRASDTYRGCVDYDIFTAQFLPCLALRVTGLPESIYGLARVYFGCDPTPNVNITKGVITQLCAIPGFCEAATMLEGDGIDDCAILLNDVTRSVMACDPVAGYMIMAEALVQSRAHGSDIRTLCEALKREGYAPQCSDAMSSEDLLNHFRRSIAQLDKSGLQELVAAMVADQTNKLLMADGQCFGGLPTDSRIEAARDDAVMNVCAKASGNGPLSDFFPSLMHDTLRVHYVVPQLECGLRLPDSGPSPSTLVSDTATAECGTAMER</sequence>
<gene>
    <name evidence="1" type="ordered locus">ACIS_00762</name>
</gene>
<organism evidence="1 2">
    <name type="scientific">Anaplasma centrale (strain Israel)</name>
    <name type="common">Anaplasma marginale subsp. centrale (strain Israel)</name>
    <dbReference type="NCBI Taxonomy" id="574556"/>
    <lineage>
        <taxon>Bacteria</taxon>
        <taxon>Pseudomonadati</taxon>
        <taxon>Pseudomonadota</taxon>
        <taxon>Alphaproteobacteria</taxon>
        <taxon>Rickettsiales</taxon>
        <taxon>Anaplasmataceae</taxon>
        <taxon>Anaplasma</taxon>
    </lineage>
</organism>
<name>D1AS63_ANACI</name>
<dbReference type="RefSeq" id="WP_012880771.1">
    <property type="nucleotide sequence ID" value="NC_013532.1"/>
</dbReference>
<proteinExistence type="predicted"/>